<dbReference type="Proteomes" id="UP000232003">
    <property type="component" value="Chromosome"/>
</dbReference>
<accession>A0A2K8STT5</accession>
<reference evidence="1 2" key="1">
    <citation type="submission" date="2017-11" db="EMBL/GenBank/DDBJ databases">
        <title>Complete genome of a free-living desiccation-tolerant cyanobacterium and its photosynthetic adaptation to extreme terrestrial habitat.</title>
        <authorList>
            <person name="Shang J."/>
        </authorList>
    </citation>
    <scope>NUCLEOTIDE SEQUENCE [LARGE SCALE GENOMIC DNA]</scope>
    <source>
        <strain evidence="1 2">CCNUN1</strain>
    </source>
</reference>
<dbReference type="EMBL" id="CP024785">
    <property type="protein sequence ID" value="AUB38851.1"/>
    <property type="molecule type" value="Genomic_DNA"/>
</dbReference>
<evidence type="ECO:0000313" key="2">
    <source>
        <dbReference type="Proteomes" id="UP000232003"/>
    </source>
</evidence>
<sequence>MIYARGLIHCYLIKVINSRSGNMNYKLSRRQFGQLVLSGTIVSGLSYLSNKTLAQTPSFKIVGIGSGSIISTDQTLIPEVDTTELNSIAPNILPTDIKPVGLGLVLESFVLQALNTGRVQLLSPVVTQILAERGTALVQSNETLSSFAVLSDGTIAQLGTALRNVDDILSSLGSLTNGTVLNQAPNQVTPLVETNETLSGFTSLSDGTLVVAATPVSTGRKQTTPTRITFLSTPVKTLIISGLRQNQQLGSLLGTNDGRLFGLVNKKNGTPPITLVEIDLQTGEISTISRVRFPNDERASNLAQCPDGKLYTSLVGLNGDTTLVQLDSNQKNPIRLAQLKLNGQAWNNGLQSLVCSATGQLLGFGAMRYETPNAVYNIDKNSGNMTRVQDFDAAQITIARE</sequence>
<dbReference type="SUPFAM" id="SSF69304">
    <property type="entry name" value="Tricorn protease N-terminal domain"/>
    <property type="match status" value="1"/>
</dbReference>
<proteinExistence type="predicted"/>
<dbReference type="KEGG" id="nfl:COO91_04828"/>
<name>A0A2K8STT5_9NOSO</name>
<organism evidence="1 2">
    <name type="scientific">Nostoc flagelliforme CCNUN1</name>
    <dbReference type="NCBI Taxonomy" id="2038116"/>
    <lineage>
        <taxon>Bacteria</taxon>
        <taxon>Bacillati</taxon>
        <taxon>Cyanobacteriota</taxon>
        <taxon>Cyanophyceae</taxon>
        <taxon>Nostocales</taxon>
        <taxon>Nostocaceae</taxon>
        <taxon>Nostoc</taxon>
    </lineage>
</organism>
<protein>
    <submittedName>
        <fullName evidence="1">Six-bladed beta-propeller, TolB-like</fullName>
    </submittedName>
</protein>
<keyword evidence="2" id="KW-1185">Reference proteome</keyword>
<gene>
    <name evidence="1" type="ORF">COO91_04828</name>
</gene>
<dbReference type="AlphaFoldDB" id="A0A2K8STT5"/>
<evidence type="ECO:0000313" key="1">
    <source>
        <dbReference type="EMBL" id="AUB38851.1"/>
    </source>
</evidence>